<feature type="domain" description="Mandelate racemase/muconate lactonizing enzyme C-terminal" evidence="2">
    <location>
        <begin position="158"/>
        <end position="254"/>
    </location>
</feature>
<dbReference type="InterPro" id="IPR013342">
    <property type="entry name" value="Mandelate_racemase_C"/>
</dbReference>
<dbReference type="InterPro" id="IPR029065">
    <property type="entry name" value="Enolase_C-like"/>
</dbReference>
<dbReference type="SUPFAM" id="SSF51604">
    <property type="entry name" value="Enolase C-terminal domain-like"/>
    <property type="match status" value="1"/>
</dbReference>
<dbReference type="STRING" id="37927.SA2016_0899"/>
<dbReference type="Gene3D" id="3.30.390.10">
    <property type="entry name" value="Enolase-like, N-terminal domain"/>
    <property type="match status" value="1"/>
</dbReference>
<dbReference type="Gene3D" id="3.20.20.120">
    <property type="entry name" value="Enolase-like C-terminal domain"/>
    <property type="match status" value="1"/>
</dbReference>
<dbReference type="RefSeq" id="WP_066495776.1">
    <property type="nucleotide sequence ID" value="NZ_BJMO01000101.1"/>
</dbReference>
<dbReference type="Pfam" id="PF02746">
    <property type="entry name" value="MR_MLE_N"/>
    <property type="match status" value="1"/>
</dbReference>
<keyword evidence="1" id="KW-0456">Lyase</keyword>
<dbReference type="PANTHER" id="PTHR48080">
    <property type="entry name" value="D-GALACTONATE DEHYDRATASE-RELATED"/>
    <property type="match status" value="1"/>
</dbReference>
<keyword evidence="4" id="KW-1185">Reference proteome</keyword>
<organism evidence="3 4">
    <name type="scientific">Sinomonas atrocyanea</name>
    <dbReference type="NCBI Taxonomy" id="37927"/>
    <lineage>
        <taxon>Bacteria</taxon>
        <taxon>Bacillati</taxon>
        <taxon>Actinomycetota</taxon>
        <taxon>Actinomycetes</taxon>
        <taxon>Micrococcales</taxon>
        <taxon>Micrococcaceae</taxon>
        <taxon>Sinomonas</taxon>
    </lineage>
</organism>
<dbReference type="InterPro" id="IPR029017">
    <property type="entry name" value="Enolase-like_N"/>
</dbReference>
<dbReference type="SUPFAM" id="SSF54826">
    <property type="entry name" value="Enolase N-terminal domain-like"/>
    <property type="match status" value="1"/>
</dbReference>
<dbReference type="KEGG" id="satk:SA2016_0899"/>
<accession>A0A126ZX98</accession>
<dbReference type="SFLD" id="SFLDS00001">
    <property type="entry name" value="Enolase"/>
    <property type="match status" value="1"/>
</dbReference>
<gene>
    <name evidence="3" type="ORF">SA2016_0899</name>
</gene>
<protein>
    <recommendedName>
        <fullName evidence="2">Mandelate racemase/muconate lactonizing enzyme C-terminal domain-containing protein</fullName>
    </recommendedName>
</protein>
<dbReference type="SMART" id="SM00922">
    <property type="entry name" value="MR_MLE"/>
    <property type="match status" value="1"/>
</dbReference>
<dbReference type="Pfam" id="PF13378">
    <property type="entry name" value="MR_MLE_C"/>
    <property type="match status" value="1"/>
</dbReference>
<dbReference type="GO" id="GO:0016829">
    <property type="term" value="F:lyase activity"/>
    <property type="evidence" value="ECO:0007669"/>
    <property type="project" value="UniProtKB-KW"/>
</dbReference>
<proteinExistence type="predicted"/>
<name>A0A126ZX98_9MICC</name>
<evidence type="ECO:0000259" key="2">
    <source>
        <dbReference type="SMART" id="SM00922"/>
    </source>
</evidence>
<dbReference type="PATRIC" id="fig|37927.3.peg.929"/>
<dbReference type="EMBL" id="CP014518">
    <property type="protein sequence ID" value="AMM31587.1"/>
    <property type="molecule type" value="Genomic_DNA"/>
</dbReference>
<evidence type="ECO:0000256" key="1">
    <source>
        <dbReference type="ARBA" id="ARBA00023239"/>
    </source>
</evidence>
<dbReference type="InterPro" id="IPR034593">
    <property type="entry name" value="DgoD-like"/>
</dbReference>
<evidence type="ECO:0000313" key="3">
    <source>
        <dbReference type="EMBL" id="AMM31587.1"/>
    </source>
</evidence>
<dbReference type="Proteomes" id="UP000070134">
    <property type="component" value="Chromosome"/>
</dbReference>
<dbReference type="OrthoDB" id="9796450at2"/>
<sequence>MSPLRELTVERIAFRLLEAPAESAVQMSFGSITMRRAFLVEVTAQGVTGVGETWVNHPDWGWRERVATLEDGIAPLMLGMALSHPSQAHVRLAEKLVGIGRQWNALGPIYQAISGVDMALWDLFAKLEQVPVSRLLRAEATGAEGAAGVPFYASGVGPTDVRALCEEAMSLGANAVKAKVGFGEERDRATLRSIRDVCGDGIGLFMDANRAWNAEDSTTARRLAEDFGVEWIEEPLADAAPAALRDFSIRSGRPVALGENLYGPDGFTPFLGLSGIAELQPDVAKCGGLTVAWDVVTRAEAARASVSPHWYGAATGLAASLALATASGSVRWMEMDMRANPLRTELYENPYVLEGGLVRRDEAVGLNGPIRSQTVEKFQTYCKEFTR</sequence>
<dbReference type="InterPro" id="IPR013341">
    <property type="entry name" value="Mandelate_racemase_N_dom"/>
</dbReference>
<evidence type="ECO:0000313" key="4">
    <source>
        <dbReference type="Proteomes" id="UP000070134"/>
    </source>
</evidence>
<dbReference type="PANTHER" id="PTHR48080:SF2">
    <property type="entry name" value="D-GALACTONATE DEHYDRATASE"/>
    <property type="match status" value="1"/>
</dbReference>
<reference evidence="3 4" key="1">
    <citation type="submission" date="2016-02" db="EMBL/GenBank/DDBJ databases">
        <title>Complete genome of Sinomonas atrocyanea KCTC 3377.</title>
        <authorList>
            <person name="Kim K.M."/>
        </authorList>
    </citation>
    <scope>NUCLEOTIDE SEQUENCE [LARGE SCALE GENOMIC DNA]</scope>
    <source>
        <strain evidence="3 4">KCTC 3377</strain>
    </source>
</reference>
<dbReference type="AlphaFoldDB" id="A0A126ZX98"/>
<dbReference type="InterPro" id="IPR036849">
    <property type="entry name" value="Enolase-like_C_sf"/>
</dbReference>
<dbReference type="SFLD" id="SFLDG00179">
    <property type="entry name" value="mandelate_racemase"/>
    <property type="match status" value="1"/>
</dbReference>